<dbReference type="Proteomes" id="UP000663854">
    <property type="component" value="Unassembled WGS sequence"/>
</dbReference>
<sequence>MEDILVLLNNIYLIHFNHIEKAGVVQEFLDRRILQAKRLYIGERKAILALALESLNINDIEVRILK</sequence>
<evidence type="ECO:0000313" key="4">
    <source>
        <dbReference type="EMBL" id="CAF3671733.1"/>
    </source>
</evidence>
<dbReference type="EMBL" id="CAJOBD010000455">
    <property type="protein sequence ID" value="CAF3671733.1"/>
    <property type="molecule type" value="Genomic_DNA"/>
</dbReference>
<dbReference type="AlphaFoldDB" id="A0A814SBH8"/>
<reference evidence="1" key="1">
    <citation type="submission" date="2021-02" db="EMBL/GenBank/DDBJ databases">
        <authorList>
            <person name="Nowell W R."/>
        </authorList>
    </citation>
    <scope>NUCLEOTIDE SEQUENCE</scope>
</reference>
<gene>
    <name evidence="4" type="ORF">JBS370_LOCUS7584</name>
    <name evidence="3" type="ORF">JXQ802_LOCUS33593</name>
    <name evidence="1" type="ORF">PYM288_LOCUS21955</name>
    <name evidence="2" type="ORF">ZHD862_LOCUS20685</name>
</gene>
<accession>A0A814SBH8</accession>
<dbReference type="Proteomes" id="UP000663864">
    <property type="component" value="Unassembled WGS sequence"/>
</dbReference>
<dbReference type="Proteomes" id="UP000663870">
    <property type="component" value="Unassembled WGS sequence"/>
</dbReference>
<comment type="caution">
    <text evidence="1">The sequence shown here is derived from an EMBL/GenBank/DDBJ whole genome shotgun (WGS) entry which is preliminary data.</text>
</comment>
<dbReference type="EMBL" id="CAJNOL010001544">
    <property type="protein sequence ID" value="CAF1379451.1"/>
    <property type="molecule type" value="Genomic_DNA"/>
</dbReference>
<dbReference type="EMBL" id="CAJNOH010000904">
    <property type="protein sequence ID" value="CAF1145811.1"/>
    <property type="molecule type" value="Genomic_DNA"/>
</dbReference>
<name>A0A814SBH8_9BILA</name>
<evidence type="ECO:0000313" key="1">
    <source>
        <dbReference type="EMBL" id="CAF1145811.1"/>
    </source>
</evidence>
<evidence type="ECO:0000313" key="3">
    <source>
        <dbReference type="EMBL" id="CAF1379451.1"/>
    </source>
</evidence>
<evidence type="ECO:0000313" key="5">
    <source>
        <dbReference type="Proteomes" id="UP000663854"/>
    </source>
</evidence>
<dbReference type="EMBL" id="CAJNOT010001189">
    <property type="protein sequence ID" value="CAF1160980.1"/>
    <property type="molecule type" value="Genomic_DNA"/>
</dbReference>
<dbReference type="Proteomes" id="UP000663836">
    <property type="component" value="Unassembled WGS sequence"/>
</dbReference>
<proteinExistence type="predicted"/>
<keyword evidence="6" id="KW-1185">Reference proteome</keyword>
<organism evidence="1 5">
    <name type="scientific">Rotaria sordida</name>
    <dbReference type="NCBI Taxonomy" id="392033"/>
    <lineage>
        <taxon>Eukaryota</taxon>
        <taxon>Metazoa</taxon>
        <taxon>Spiralia</taxon>
        <taxon>Gnathifera</taxon>
        <taxon>Rotifera</taxon>
        <taxon>Eurotatoria</taxon>
        <taxon>Bdelloidea</taxon>
        <taxon>Philodinida</taxon>
        <taxon>Philodinidae</taxon>
        <taxon>Rotaria</taxon>
    </lineage>
</organism>
<evidence type="ECO:0000313" key="6">
    <source>
        <dbReference type="Proteomes" id="UP000663870"/>
    </source>
</evidence>
<evidence type="ECO:0000313" key="2">
    <source>
        <dbReference type="EMBL" id="CAF1160980.1"/>
    </source>
</evidence>
<protein>
    <submittedName>
        <fullName evidence="1">Uncharacterized protein</fullName>
    </submittedName>
</protein>